<proteinExistence type="predicted"/>
<gene>
    <name evidence="1" type="ORF">S01H4_23765</name>
</gene>
<feature type="non-terminal residue" evidence="1">
    <location>
        <position position="31"/>
    </location>
</feature>
<comment type="caution">
    <text evidence="1">The sequence shown here is derived from an EMBL/GenBank/DDBJ whole genome shotgun (WGS) entry which is preliminary data.</text>
</comment>
<name>X1B8B2_9ZZZZ</name>
<dbReference type="EMBL" id="BART01011070">
    <property type="protein sequence ID" value="GAG80383.1"/>
    <property type="molecule type" value="Genomic_DNA"/>
</dbReference>
<evidence type="ECO:0000313" key="1">
    <source>
        <dbReference type="EMBL" id="GAG80383.1"/>
    </source>
</evidence>
<protein>
    <submittedName>
        <fullName evidence="1">Uncharacterized protein</fullName>
    </submittedName>
</protein>
<sequence length="31" mass="3558">MNFLLKSNEISYQLKDSGAVALITMDSFYEE</sequence>
<dbReference type="AlphaFoldDB" id="X1B8B2"/>
<organism evidence="1">
    <name type="scientific">marine sediment metagenome</name>
    <dbReference type="NCBI Taxonomy" id="412755"/>
    <lineage>
        <taxon>unclassified sequences</taxon>
        <taxon>metagenomes</taxon>
        <taxon>ecological metagenomes</taxon>
    </lineage>
</organism>
<reference evidence="1" key="1">
    <citation type="journal article" date="2014" name="Front. Microbiol.">
        <title>High frequency of phylogenetically diverse reductive dehalogenase-homologous genes in deep subseafloor sedimentary metagenomes.</title>
        <authorList>
            <person name="Kawai M."/>
            <person name="Futagami T."/>
            <person name="Toyoda A."/>
            <person name="Takaki Y."/>
            <person name="Nishi S."/>
            <person name="Hori S."/>
            <person name="Arai W."/>
            <person name="Tsubouchi T."/>
            <person name="Morono Y."/>
            <person name="Uchiyama I."/>
            <person name="Ito T."/>
            <person name="Fujiyama A."/>
            <person name="Inagaki F."/>
            <person name="Takami H."/>
        </authorList>
    </citation>
    <scope>NUCLEOTIDE SEQUENCE</scope>
    <source>
        <strain evidence="1">Expedition CK06-06</strain>
    </source>
</reference>
<accession>X1B8B2</accession>